<keyword evidence="3" id="KW-1185">Reference proteome</keyword>
<dbReference type="SUPFAM" id="SSF51735">
    <property type="entry name" value="NAD(P)-binding Rossmann-fold domains"/>
    <property type="match status" value="1"/>
</dbReference>
<protein>
    <recommendedName>
        <fullName evidence="1">NAD-dependent epimerase/dehydratase domain-containing protein</fullName>
    </recommendedName>
</protein>
<comment type="caution">
    <text evidence="2">The sequence shown here is derived from an EMBL/GenBank/DDBJ whole genome shotgun (WGS) entry which is preliminary data.</text>
</comment>
<dbReference type="InterPro" id="IPR036291">
    <property type="entry name" value="NAD(P)-bd_dom_sf"/>
</dbReference>
<reference evidence="2 3" key="1">
    <citation type="submission" date="2017-04" db="EMBL/GenBank/DDBJ databases">
        <title>Comparative genome analysis of Subtercola boreus.</title>
        <authorList>
            <person name="Cho Y.-J."/>
            <person name="Cho A."/>
            <person name="Kim O.-S."/>
            <person name="Lee J.-I."/>
        </authorList>
    </citation>
    <scope>NUCLEOTIDE SEQUENCE [LARGE SCALE GENOMIC DNA]</scope>
    <source>
        <strain evidence="2 3">K300</strain>
    </source>
</reference>
<feature type="domain" description="NAD-dependent epimerase/dehydratase" evidence="1">
    <location>
        <begin position="5"/>
        <end position="226"/>
    </location>
</feature>
<dbReference type="AlphaFoldDB" id="A0A3E0VJI0"/>
<dbReference type="InterPro" id="IPR001509">
    <property type="entry name" value="Epimerase_deHydtase"/>
</dbReference>
<dbReference type="Proteomes" id="UP000256486">
    <property type="component" value="Unassembled WGS sequence"/>
</dbReference>
<dbReference type="RefSeq" id="WP_170151945.1">
    <property type="nucleotide sequence ID" value="NZ_NBWZ01000001.1"/>
</dbReference>
<accession>A0A3E0VJI0</accession>
<evidence type="ECO:0000259" key="1">
    <source>
        <dbReference type="Pfam" id="PF01370"/>
    </source>
</evidence>
<dbReference type="Pfam" id="PF01370">
    <property type="entry name" value="Epimerase"/>
    <property type="match status" value="1"/>
</dbReference>
<sequence length="325" mass="34214">MLAWVVGAHGLLGQAVLREVARRPQWTLFAAESLPWSDTPAIVPTVARLARRFGEAVSGADSEWAFIWVAGAGVVASGEEGLALEASVFESALATVLAAVEAEGMGHRGVVFLASSAGGVYAGSEGPPFTEQSVPAPLAAYGRAKLRMEAWLEESAATAGVSTVVGRIANLYGPGQKLSKPQGLISHLALAQLSPRPASIFVPLDTVRDYLFVDDCALLVCDSLERARREAIATGEPVHGTKILASGAGTSVAALLGSFRQLARRRPHVALGSSPQASLQPLDLRLSSTFWPELDRRQLTPLCVGIRATLLDMSARKQLSTTATE</sequence>
<name>A0A3E0VJI0_9MICO</name>
<evidence type="ECO:0000313" key="2">
    <source>
        <dbReference type="EMBL" id="RFA10096.1"/>
    </source>
</evidence>
<gene>
    <name evidence="2" type="ORF">B7R54_13405</name>
</gene>
<dbReference type="Gene3D" id="3.40.50.720">
    <property type="entry name" value="NAD(P)-binding Rossmann-like Domain"/>
    <property type="match status" value="1"/>
</dbReference>
<dbReference type="EMBL" id="NBWZ01000001">
    <property type="protein sequence ID" value="RFA10096.1"/>
    <property type="molecule type" value="Genomic_DNA"/>
</dbReference>
<organism evidence="2 3">
    <name type="scientific">Subtercola boreus</name>
    <dbReference type="NCBI Taxonomy" id="120213"/>
    <lineage>
        <taxon>Bacteria</taxon>
        <taxon>Bacillati</taxon>
        <taxon>Actinomycetota</taxon>
        <taxon>Actinomycetes</taxon>
        <taxon>Micrococcales</taxon>
        <taxon>Microbacteriaceae</taxon>
        <taxon>Subtercola</taxon>
    </lineage>
</organism>
<evidence type="ECO:0000313" key="3">
    <source>
        <dbReference type="Proteomes" id="UP000256486"/>
    </source>
</evidence>
<proteinExistence type="predicted"/>